<feature type="region of interest" description="Disordered" evidence="1">
    <location>
        <begin position="1"/>
        <end position="27"/>
    </location>
</feature>
<dbReference type="Pfam" id="PF00149">
    <property type="entry name" value="Metallophos"/>
    <property type="match status" value="1"/>
</dbReference>
<feature type="region of interest" description="Disordered" evidence="1">
    <location>
        <begin position="79"/>
        <end position="105"/>
    </location>
</feature>
<evidence type="ECO:0000259" key="2">
    <source>
        <dbReference type="Pfam" id="PF00149"/>
    </source>
</evidence>
<dbReference type="AlphaFoldDB" id="A0A382N9A4"/>
<proteinExistence type="predicted"/>
<dbReference type="InterPro" id="IPR029052">
    <property type="entry name" value="Metallo-depent_PP-like"/>
</dbReference>
<feature type="non-terminal residue" evidence="3">
    <location>
        <position position="163"/>
    </location>
</feature>
<organism evidence="3">
    <name type="scientific">marine metagenome</name>
    <dbReference type="NCBI Taxonomy" id="408172"/>
    <lineage>
        <taxon>unclassified sequences</taxon>
        <taxon>metagenomes</taxon>
        <taxon>ecological metagenomes</taxon>
    </lineage>
</organism>
<protein>
    <recommendedName>
        <fullName evidence="2">Calcineurin-like phosphoesterase domain-containing protein</fullName>
    </recommendedName>
</protein>
<dbReference type="GO" id="GO:0016787">
    <property type="term" value="F:hydrolase activity"/>
    <property type="evidence" value="ECO:0007669"/>
    <property type="project" value="InterPro"/>
</dbReference>
<evidence type="ECO:0000256" key="1">
    <source>
        <dbReference type="SAM" id="MobiDB-lite"/>
    </source>
</evidence>
<feature type="domain" description="Calcineurin-like phosphoesterase" evidence="2">
    <location>
        <begin position="117"/>
        <end position="160"/>
    </location>
</feature>
<reference evidence="3" key="1">
    <citation type="submission" date="2018-05" db="EMBL/GenBank/DDBJ databases">
        <authorList>
            <person name="Lanie J.A."/>
            <person name="Ng W.-L."/>
            <person name="Kazmierczak K.M."/>
            <person name="Andrzejewski T.M."/>
            <person name="Davidsen T.M."/>
            <person name="Wayne K.J."/>
            <person name="Tettelin H."/>
            <person name="Glass J.I."/>
            <person name="Rusch D."/>
            <person name="Podicherti R."/>
            <person name="Tsui H.-C.T."/>
            <person name="Winkler M.E."/>
        </authorList>
    </citation>
    <scope>NUCLEOTIDE SEQUENCE</scope>
</reference>
<gene>
    <name evidence="3" type="ORF">METZ01_LOCUS310164</name>
</gene>
<accession>A0A382N9A4</accession>
<name>A0A382N9A4_9ZZZZ</name>
<sequence>MSEHDDSTETSESPPQSPKLGRLRKKPPTKLHAFGDIHGWAPGLITYLISHKLASISIDDKDLGSDGSVDEAAMAELFGRPKDGSEPSAGLRGFPRNPSPVNGEGHGSIRARWIADDDTAFVQIGDVFDRADHSEVACEILRQLIIDAPNRVFVLVGNHEQFM</sequence>
<dbReference type="PANTHER" id="PTHR46546:SF4">
    <property type="entry name" value="SHEWANELLA-LIKE PROTEIN PHOSPHATASE 1"/>
    <property type="match status" value="1"/>
</dbReference>
<dbReference type="PANTHER" id="PTHR46546">
    <property type="entry name" value="SHEWANELLA-LIKE PROTEIN PHOSPHATASE 1"/>
    <property type="match status" value="1"/>
</dbReference>
<dbReference type="SUPFAM" id="SSF56300">
    <property type="entry name" value="Metallo-dependent phosphatases"/>
    <property type="match status" value="1"/>
</dbReference>
<evidence type="ECO:0000313" key="3">
    <source>
        <dbReference type="EMBL" id="SVC57310.1"/>
    </source>
</evidence>
<dbReference type="Gene3D" id="3.60.21.10">
    <property type="match status" value="1"/>
</dbReference>
<dbReference type="EMBL" id="UINC01098633">
    <property type="protein sequence ID" value="SVC57310.1"/>
    <property type="molecule type" value="Genomic_DNA"/>
</dbReference>
<dbReference type="InterPro" id="IPR004843">
    <property type="entry name" value="Calcineurin-like_PHP"/>
</dbReference>